<gene>
    <name evidence="12" type="ORF">MM817_00634</name>
</gene>
<dbReference type="Proteomes" id="UP001139263">
    <property type="component" value="Unassembled WGS sequence"/>
</dbReference>
<evidence type="ECO:0000256" key="2">
    <source>
        <dbReference type="ARBA" id="ARBA00011044"/>
    </source>
</evidence>
<evidence type="ECO:0000256" key="7">
    <source>
        <dbReference type="ARBA" id="ARBA00023172"/>
    </source>
</evidence>
<dbReference type="NCBIfam" id="NF040570">
    <property type="entry name" value="guided_TnpB"/>
    <property type="match status" value="1"/>
</dbReference>
<dbReference type="Pfam" id="PF01385">
    <property type="entry name" value="OrfB_IS605"/>
    <property type="match status" value="1"/>
</dbReference>
<evidence type="ECO:0000259" key="9">
    <source>
        <dbReference type="Pfam" id="PF01385"/>
    </source>
</evidence>
<feature type="compositionally biased region" description="Basic and acidic residues" evidence="8">
    <location>
        <begin position="221"/>
        <end position="231"/>
    </location>
</feature>
<comment type="similarity">
    <text evidence="1">In the C-terminal section; belongs to the transposase 35 family.</text>
</comment>
<feature type="domain" description="Probable transposase IS891/IS1136/IS1341" evidence="9">
    <location>
        <begin position="164"/>
        <end position="272"/>
    </location>
</feature>
<dbReference type="GO" id="GO:0046872">
    <property type="term" value="F:metal ion binding"/>
    <property type="evidence" value="ECO:0007669"/>
    <property type="project" value="UniProtKB-KW"/>
</dbReference>
<evidence type="ECO:0000259" key="10">
    <source>
        <dbReference type="Pfam" id="PF07282"/>
    </source>
</evidence>
<protein>
    <recommendedName>
        <fullName evidence="14">Transposase</fullName>
    </recommendedName>
</protein>
<proteinExistence type="inferred from homology"/>
<organism evidence="12 13">
    <name type="scientific">Sulfoacidibacillus ferrooxidans</name>
    <dbReference type="NCBI Taxonomy" id="2005001"/>
    <lineage>
        <taxon>Bacteria</taxon>
        <taxon>Bacillati</taxon>
        <taxon>Bacillota</taxon>
        <taxon>Bacilli</taxon>
        <taxon>Bacillales</taxon>
        <taxon>Alicyclobacillaceae</taxon>
        <taxon>Sulfoacidibacillus</taxon>
    </lineage>
</organism>
<keyword evidence="3" id="KW-0815">Transposition</keyword>
<dbReference type="GO" id="GO:0032196">
    <property type="term" value="P:transposition"/>
    <property type="evidence" value="ECO:0007669"/>
    <property type="project" value="UniProtKB-KW"/>
</dbReference>
<keyword evidence="6" id="KW-0238">DNA-binding</keyword>
<keyword evidence="13" id="KW-1185">Reference proteome</keyword>
<dbReference type="PANTHER" id="PTHR30405">
    <property type="entry name" value="TRANSPOSASE"/>
    <property type="match status" value="1"/>
</dbReference>
<dbReference type="EMBL" id="JALBUF010000001">
    <property type="protein sequence ID" value="MCI0182375.1"/>
    <property type="molecule type" value="Genomic_DNA"/>
</dbReference>
<comment type="caution">
    <text evidence="12">The sequence shown here is derived from an EMBL/GenBank/DDBJ whole genome shotgun (WGS) entry which is preliminary data.</text>
</comment>
<dbReference type="Pfam" id="PF12323">
    <property type="entry name" value="HTH_OrfB_IS605"/>
    <property type="match status" value="1"/>
</dbReference>
<sequence length="362" mass="41961">MLRFRLEPAKEQEQKLLHTFRLCRKMYNQALEERITSYRQHGVSIHYTDQQNRLPAWKREHPEYKDIHSQVLQNVLQRLDQAFVNFFEKRAGFPSFKDKFCFRSITYSQARPSYFREDGSVFLPKIGRVKMIAHQPFDAASVKIINVKFHDGRWYVNLTYVTEAVAPLREIQNAAGIDLGLLSLIATSDGEFFENPQWLQKSEKSLKRMQRQLSRKKKGSKNREKAKHELQGAHDHVANQRKDHLHKVSRSLMDRYDLICMEDLQVKGMMKNHRLVKSIANASWGKLATYLEYKAKNAGKQLIKVPPHHTSQLCSAGCGTLVKKDLLVRIHQCPTCGLDIDRDVNAAINILQRGLEIVRQAG</sequence>
<evidence type="ECO:0000256" key="6">
    <source>
        <dbReference type="ARBA" id="ARBA00023125"/>
    </source>
</evidence>
<name>A0A9X1V7V3_9BACL</name>
<dbReference type="InterPro" id="IPR010095">
    <property type="entry name" value="Cas12f1-like_TNB"/>
</dbReference>
<dbReference type="RefSeq" id="WP_241711975.1">
    <property type="nucleotide sequence ID" value="NZ_JALBUF010000001.1"/>
</dbReference>
<keyword evidence="5" id="KW-0862">Zinc</keyword>
<keyword evidence="4" id="KW-0479">Metal-binding</keyword>
<comment type="similarity">
    <text evidence="2">In the N-terminal section; belongs to the transposase 2 family.</text>
</comment>
<evidence type="ECO:0000313" key="13">
    <source>
        <dbReference type="Proteomes" id="UP001139263"/>
    </source>
</evidence>
<keyword evidence="7" id="KW-0233">DNA recombination</keyword>
<dbReference type="InterPro" id="IPR021027">
    <property type="entry name" value="Transposase_put_HTH"/>
</dbReference>
<dbReference type="NCBIfam" id="TIGR01766">
    <property type="entry name" value="IS200/IS605 family accessory protein TnpB-like domain"/>
    <property type="match status" value="1"/>
</dbReference>
<evidence type="ECO:0000256" key="5">
    <source>
        <dbReference type="ARBA" id="ARBA00022833"/>
    </source>
</evidence>
<evidence type="ECO:0000256" key="8">
    <source>
        <dbReference type="SAM" id="MobiDB-lite"/>
    </source>
</evidence>
<evidence type="ECO:0000256" key="3">
    <source>
        <dbReference type="ARBA" id="ARBA00022578"/>
    </source>
</evidence>
<evidence type="ECO:0008006" key="14">
    <source>
        <dbReference type="Google" id="ProtNLM"/>
    </source>
</evidence>
<dbReference type="AlphaFoldDB" id="A0A9X1V7V3"/>
<dbReference type="PANTHER" id="PTHR30405:SF25">
    <property type="entry name" value="RNA-GUIDED DNA ENDONUCLEASE INSQ-RELATED"/>
    <property type="match status" value="1"/>
</dbReference>
<evidence type="ECO:0000313" key="12">
    <source>
        <dbReference type="EMBL" id="MCI0182375.1"/>
    </source>
</evidence>
<dbReference type="GO" id="GO:0003677">
    <property type="term" value="F:DNA binding"/>
    <property type="evidence" value="ECO:0007669"/>
    <property type="project" value="UniProtKB-KW"/>
</dbReference>
<evidence type="ECO:0000256" key="1">
    <source>
        <dbReference type="ARBA" id="ARBA00008761"/>
    </source>
</evidence>
<feature type="region of interest" description="Disordered" evidence="8">
    <location>
        <begin position="209"/>
        <end position="231"/>
    </location>
</feature>
<dbReference type="InterPro" id="IPR001959">
    <property type="entry name" value="Transposase"/>
</dbReference>
<feature type="domain" description="Cas12f1-like TNB" evidence="10">
    <location>
        <begin position="284"/>
        <end position="350"/>
    </location>
</feature>
<dbReference type="InterPro" id="IPR051399">
    <property type="entry name" value="RNA-guided_DNA_endo/Transpos"/>
</dbReference>
<feature type="compositionally biased region" description="Basic residues" evidence="8">
    <location>
        <begin position="209"/>
        <end position="220"/>
    </location>
</feature>
<accession>A0A9X1V7V3</accession>
<evidence type="ECO:0000256" key="4">
    <source>
        <dbReference type="ARBA" id="ARBA00022723"/>
    </source>
</evidence>
<feature type="domain" description="Transposase putative helix-turn-helix" evidence="11">
    <location>
        <begin position="3"/>
        <end position="42"/>
    </location>
</feature>
<dbReference type="GO" id="GO:0006310">
    <property type="term" value="P:DNA recombination"/>
    <property type="evidence" value="ECO:0007669"/>
    <property type="project" value="UniProtKB-KW"/>
</dbReference>
<reference evidence="12" key="1">
    <citation type="submission" date="2022-03" db="EMBL/GenBank/DDBJ databases">
        <title>Draft Genome Sequence of Firmicute Strain S0AB, a Heterotrophic Iron/Sulfur-Oxidizing Extreme Acidophile.</title>
        <authorList>
            <person name="Vergara E."/>
            <person name="Pakostova E."/>
            <person name="Johnson D.B."/>
            <person name="Holmes D.S."/>
        </authorList>
    </citation>
    <scope>NUCLEOTIDE SEQUENCE</scope>
    <source>
        <strain evidence="12">S0AB</strain>
    </source>
</reference>
<dbReference type="Pfam" id="PF07282">
    <property type="entry name" value="Cas12f1-like_TNB"/>
    <property type="match status" value="1"/>
</dbReference>
<evidence type="ECO:0000259" key="11">
    <source>
        <dbReference type="Pfam" id="PF12323"/>
    </source>
</evidence>